<evidence type="ECO:0000313" key="2">
    <source>
        <dbReference type="Proteomes" id="UP001143910"/>
    </source>
</evidence>
<dbReference type="EMBL" id="JANJQO010000120">
    <property type="protein sequence ID" value="KAJ2981623.1"/>
    <property type="molecule type" value="Genomic_DNA"/>
</dbReference>
<comment type="caution">
    <text evidence="1">The sequence shown here is derived from an EMBL/GenBank/DDBJ whole genome shotgun (WGS) entry which is preliminary data.</text>
</comment>
<name>A0ACC1NS40_9HYPO</name>
<sequence>MAKIFTLEEVQRHNNEASCWVIVKNKVYDLTDFLGDHPGGVEAILKYAGNDGTTEYIETHAEGTIEKPRATVKCLGEIAVASSPTKLVTSAERSHGLDPATVSVCVSIDDIERAARKTVSPRAWAYFHSAAASLGALRNNQEDWRKVSLRPRVLRDVRAMDMSCVILGQQSRLPFFIAPAARAGIVNQDGERCLVRGAVSRGIPYCVSNYTSVAHDDLVACYNEDTSRLGENRGSLFFQLYPAKEKAKSQSIIKMAGELGFKALVITVDAPVIGKREEDERLKMEMEIKSGAPVVTFRNFDEADSANPPIPRAHHSSSLSWDDLGWIREAWGANTGPLVLKGIQTVEDAALAMDAGFTAIYLSNHGGRQCDDAPSSIQTLMEIRIHRPDILDHVEIYLDGWVRRGADIVKALCLGASGVGIGRPLMYGLGAYGTAGVEKVIDILADEIDTTLRLIGVTNVRDLDTSYVNTTLLENQLLRATLPSARQTSRSSKL</sequence>
<gene>
    <name evidence="1" type="ORF">NQ176_g1905</name>
</gene>
<keyword evidence="2" id="KW-1185">Reference proteome</keyword>
<organism evidence="1 2">
    <name type="scientific">Zarea fungicola</name>
    <dbReference type="NCBI Taxonomy" id="93591"/>
    <lineage>
        <taxon>Eukaryota</taxon>
        <taxon>Fungi</taxon>
        <taxon>Dikarya</taxon>
        <taxon>Ascomycota</taxon>
        <taxon>Pezizomycotina</taxon>
        <taxon>Sordariomycetes</taxon>
        <taxon>Hypocreomycetidae</taxon>
        <taxon>Hypocreales</taxon>
        <taxon>Cordycipitaceae</taxon>
        <taxon>Zarea</taxon>
    </lineage>
</organism>
<dbReference type="Proteomes" id="UP001143910">
    <property type="component" value="Unassembled WGS sequence"/>
</dbReference>
<protein>
    <submittedName>
        <fullName evidence="1">Uncharacterized protein</fullName>
    </submittedName>
</protein>
<evidence type="ECO:0000313" key="1">
    <source>
        <dbReference type="EMBL" id="KAJ2981623.1"/>
    </source>
</evidence>
<proteinExistence type="predicted"/>
<accession>A0ACC1NS40</accession>
<reference evidence="1" key="1">
    <citation type="submission" date="2022-08" db="EMBL/GenBank/DDBJ databases">
        <title>Genome Sequence of Lecanicillium fungicola.</title>
        <authorList>
            <person name="Buettner E."/>
        </authorList>
    </citation>
    <scope>NUCLEOTIDE SEQUENCE</scope>
    <source>
        <strain evidence="1">Babe33</strain>
    </source>
</reference>